<accession>A0ABU7J036</accession>
<evidence type="ECO:0008006" key="3">
    <source>
        <dbReference type="Google" id="ProtNLM"/>
    </source>
</evidence>
<comment type="caution">
    <text evidence="1">The sequence shown here is derived from an EMBL/GenBank/DDBJ whole genome shotgun (WGS) entry which is preliminary data.</text>
</comment>
<evidence type="ECO:0000313" key="1">
    <source>
        <dbReference type="EMBL" id="MEE1978401.1"/>
    </source>
</evidence>
<gene>
    <name evidence="1" type="ORF">V1I91_20155</name>
</gene>
<dbReference type="SUPFAM" id="SSF48452">
    <property type="entry name" value="TPR-like"/>
    <property type="match status" value="1"/>
</dbReference>
<sequence>MKITIPLMILCIGAIFAPGIVFGQAEDPIVIEESAEVSLEDYTDEFQESFFEGLKQKGIQNYDKAINAFLKCKEMEPEKDVISFELAKAYLSDKQFINAQQYAEEAITKNPSNYWYAHTLAEIIKAQNSSIAMVKHQVPWENEEFKSNLAQVYYKMSEYEQAKSVLKELKKTRNTVYLASKVNDSIAKEAAENSNKSLAAEDKGNEAIKDVLGFEQKIDGLMKGNAAPEVLLQVTEEATERYPLQPFFYYAHGYALNGSNQSKRAIEALEAALDYLINDVSLENRIYKEMAKAYNALGDSEKATEYQNKVKPGF</sequence>
<dbReference type="Proteomes" id="UP001356308">
    <property type="component" value="Unassembled WGS sequence"/>
</dbReference>
<dbReference type="RefSeq" id="WP_272653049.1">
    <property type="nucleotide sequence ID" value="NZ_JAZDDG010000013.1"/>
</dbReference>
<dbReference type="EMBL" id="JAZDDG010000013">
    <property type="protein sequence ID" value="MEE1978401.1"/>
    <property type="molecule type" value="Genomic_DNA"/>
</dbReference>
<name>A0ABU7J036_9FLAO</name>
<organism evidence="1 2">
    <name type="scientific">Maribacter cobaltidurans</name>
    <dbReference type="NCBI Taxonomy" id="1178778"/>
    <lineage>
        <taxon>Bacteria</taxon>
        <taxon>Pseudomonadati</taxon>
        <taxon>Bacteroidota</taxon>
        <taxon>Flavobacteriia</taxon>
        <taxon>Flavobacteriales</taxon>
        <taxon>Flavobacteriaceae</taxon>
        <taxon>Maribacter</taxon>
    </lineage>
</organism>
<dbReference type="InterPro" id="IPR011990">
    <property type="entry name" value="TPR-like_helical_dom_sf"/>
</dbReference>
<reference evidence="1 2" key="1">
    <citation type="submission" date="2024-01" db="EMBL/GenBank/DDBJ databases">
        <title>Maribacter spp. originated from different algae showed divergent polysaccharides utilization ability.</title>
        <authorList>
            <person name="Wang H."/>
            <person name="Wu Y."/>
        </authorList>
    </citation>
    <scope>NUCLEOTIDE SEQUENCE [LARGE SCALE GENOMIC DNA]</scope>
    <source>
        <strain evidence="1 2">PR1</strain>
    </source>
</reference>
<dbReference type="Gene3D" id="1.25.40.10">
    <property type="entry name" value="Tetratricopeptide repeat domain"/>
    <property type="match status" value="2"/>
</dbReference>
<evidence type="ECO:0000313" key="2">
    <source>
        <dbReference type="Proteomes" id="UP001356308"/>
    </source>
</evidence>
<dbReference type="InterPro" id="IPR019734">
    <property type="entry name" value="TPR_rpt"/>
</dbReference>
<proteinExistence type="predicted"/>
<keyword evidence="2" id="KW-1185">Reference proteome</keyword>
<protein>
    <recommendedName>
        <fullName evidence="3">Tetratricopeptide repeat protein</fullName>
    </recommendedName>
</protein>
<dbReference type="SMART" id="SM00028">
    <property type="entry name" value="TPR"/>
    <property type="match status" value="4"/>
</dbReference>